<dbReference type="AlphaFoldDB" id="A0A8X6H2X6"/>
<organism evidence="2 3">
    <name type="scientific">Trichonephila clavata</name>
    <name type="common">Joro spider</name>
    <name type="synonym">Nephila clavata</name>
    <dbReference type="NCBI Taxonomy" id="2740835"/>
    <lineage>
        <taxon>Eukaryota</taxon>
        <taxon>Metazoa</taxon>
        <taxon>Ecdysozoa</taxon>
        <taxon>Arthropoda</taxon>
        <taxon>Chelicerata</taxon>
        <taxon>Arachnida</taxon>
        <taxon>Araneae</taxon>
        <taxon>Araneomorphae</taxon>
        <taxon>Entelegynae</taxon>
        <taxon>Araneoidea</taxon>
        <taxon>Nephilidae</taxon>
        <taxon>Trichonephila</taxon>
    </lineage>
</organism>
<keyword evidence="2" id="KW-0547">Nucleotide-binding</keyword>
<keyword evidence="2" id="KW-0067">ATP-binding</keyword>
<accession>A0A8X6H2X6</accession>
<feature type="compositionally biased region" description="Basic and acidic residues" evidence="1">
    <location>
        <begin position="151"/>
        <end position="181"/>
    </location>
</feature>
<evidence type="ECO:0000313" key="2">
    <source>
        <dbReference type="EMBL" id="GFR16082.1"/>
    </source>
</evidence>
<protein>
    <submittedName>
        <fullName evidence="2">Pre-mRNA-splicing factor ATP-dependent RNA helicase DHX16</fullName>
    </submittedName>
</protein>
<dbReference type="GO" id="GO:0004386">
    <property type="term" value="F:helicase activity"/>
    <property type="evidence" value="ECO:0007669"/>
    <property type="project" value="UniProtKB-KW"/>
</dbReference>
<dbReference type="OrthoDB" id="9950091at2759"/>
<feature type="region of interest" description="Disordered" evidence="1">
    <location>
        <begin position="113"/>
        <end position="181"/>
    </location>
</feature>
<keyword evidence="2" id="KW-0378">Hydrolase</keyword>
<reference evidence="2" key="1">
    <citation type="submission" date="2020-07" db="EMBL/GenBank/DDBJ databases">
        <title>Multicomponent nature underlies the extraordinary mechanical properties of spider dragline silk.</title>
        <authorList>
            <person name="Kono N."/>
            <person name="Nakamura H."/>
            <person name="Mori M."/>
            <person name="Yoshida Y."/>
            <person name="Ohtoshi R."/>
            <person name="Malay A.D."/>
            <person name="Moran D.A.P."/>
            <person name="Tomita M."/>
            <person name="Numata K."/>
            <person name="Arakawa K."/>
        </authorList>
    </citation>
    <scope>NUCLEOTIDE SEQUENCE</scope>
</reference>
<gene>
    <name evidence="2" type="primary">DHX16</name>
    <name evidence="2" type="ORF">TNCT_528531</name>
</gene>
<comment type="caution">
    <text evidence="2">The sequence shown here is derived from an EMBL/GenBank/DDBJ whole genome shotgun (WGS) entry which is preliminary data.</text>
</comment>
<dbReference type="Proteomes" id="UP000887116">
    <property type="component" value="Unassembled WGS sequence"/>
</dbReference>
<sequence>MSVNEWINDELHNILGFSDKFTAEFLLNLASKSVSADVLIEKIKDTGTLSINSSVIQFASELWTKVPHAEIKEKPSRAREREIMEMLKKNESYKLIDDEDDYTSVYEEKRSKKSKKIKNLRKREASSSDSDDASSKVAKVSQKAQSDSESDYEKMERERLEDLKERDEFSARLKKKDKEKTRNIVEKSDRKAFEEAAKRLRLEQKIGKKLYQN</sequence>
<evidence type="ECO:0000256" key="1">
    <source>
        <dbReference type="SAM" id="MobiDB-lite"/>
    </source>
</evidence>
<proteinExistence type="predicted"/>
<dbReference type="EMBL" id="BMAO01037209">
    <property type="protein sequence ID" value="GFR16082.1"/>
    <property type="molecule type" value="Genomic_DNA"/>
</dbReference>
<name>A0A8X6H2X6_TRICU</name>
<keyword evidence="3" id="KW-1185">Reference proteome</keyword>
<keyword evidence="2" id="KW-0347">Helicase</keyword>
<evidence type="ECO:0000313" key="3">
    <source>
        <dbReference type="Proteomes" id="UP000887116"/>
    </source>
</evidence>